<evidence type="ECO:0000313" key="3">
    <source>
        <dbReference type="Proteomes" id="UP000248340"/>
    </source>
</evidence>
<keyword evidence="3" id="KW-1185">Reference proteome</keyword>
<protein>
    <submittedName>
        <fullName evidence="2">Uncharacterized protein</fullName>
    </submittedName>
</protein>
<accession>A0A319CME2</accession>
<dbReference type="GeneID" id="37144017"/>
<organism evidence="2 3">
    <name type="scientific">Aspergillus uvarum CBS 121591</name>
    <dbReference type="NCBI Taxonomy" id="1448315"/>
    <lineage>
        <taxon>Eukaryota</taxon>
        <taxon>Fungi</taxon>
        <taxon>Dikarya</taxon>
        <taxon>Ascomycota</taxon>
        <taxon>Pezizomycotina</taxon>
        <taxon>Eurotiomycetes</taxon>
        <taxon>Eurotiomycetidae</taxon>
        <taxon>Eurotiales</taxon>
        <taxon>Aspergillaceae</taxon>
        <taxon>Aspergillus</taxon>
        <taxon>Aspergillus subgen. Circumdati</taxon>
    </lineage>
</organism>
<dbReference type="Proteomes" id="UP000248340">
    <property type="component" value="Unassembled WGS sequence"/>
</dbReference>
<dbReference type="AlphaFoldDB" id="A0A319CME2"/>
<evidence type="ECO:0000256" key="1">
    <source>
        <dbReference type="SAM" id="MobiDB-lite"/>
    </source>
</evidence>
<sequence>MKVKQMSGGWMHCSEETDSTGRLKEQCFIHPFGPCMPVYHTARKIVQHSTAKCTLVLSTLCRRRKRRPKQVTKQPSESERRRIFGPFLLLRLCLLYSAPQASPFSHTLQRSTTAQHSTTSRKHLRPFPKATPNSHAPLPSSNTSLLLFHTLSRTIILRISPSEVKSPRGFPPS</sequence>
<feature type="region of interest" description="Disordered" evidence="1">
    <location>
        <begin position="105"/>
        <end position="139"/>
    </location>
</feature>
<evidence type="ECO:0000313" key="2">
    <source>
        <dbReference type="EMBL" id="PYH86656.1"/>
    </source>
</evidence>
<name>A0A319CME2_9EURO</name>
<dbReference type="EMBL" id="KZ821675">
    <property type="protein sequence ID" value="PYH86656.1"/>
    <property type="molecule type" value="Genomic_DNA"/>
</dbReference>
<gene>
    <name evidence="2" type="ORF">BO82DRAFT_50313</name>
</gene>
<dbReference type="RefSeq" id="XP_025496856.1">
    <property type="nucleotide sequence ID" value="XM_025641275.1"/>
</dbReference>
<dbReference type="VEuPathDB" id="FungiDB:BO82DRAFT_50313"/>
<proteinExistence type="predicted"/>
<feature type="compositionally biased region" description="Polar residues" evidence="1">
    <location>
        <begin position="105"/>
        <end position="118"/>
    </location>
</feature>
<reference evidence="2 3" key="1">
    <citation type="submission" date="2016-12" db="EMBL/GenBank/DDBJ databases">
        <title>The genomes of Aspergillus section Nigri reveals drivers in fungal speciation.</title>
        <authorList>
            <consortium name="DOE Joint Genome Institute"/>
            <person name="Vesth T.C."/>
            <person name="Nybo J."/>
            <person name="Theobald S."/>
            <person name="Brandl J."/>
            <person name="Frisvad J.C."/>
            <person name="Nielsen K.F."/>
            <person name="Lyhne E.K."/>
            <person name="Kogle M.E."/>
            <person name="Kuo A."/>
            <person name="Riley R."/>
            <person name="Clum A."/>
            <person name="Nolan M."/>
            <person name="Lipzen A."/>
            <person name="Salamov A."/>
            <person name="Henrissat B."/>
            <person name="Wiebenga A."/>
            <person name="De Vries R.P."/>
            <person name="Grigoriev I.V."/>
            <person name="Mortensen U.H."/>
            <person name="Andersen M.R."/>
            <person name="Baker S.E."/>
        </authorList>
    </citation>
    <scope>NUCLEOTIDE SEQUENCE [LARGE SCALE GENOMIC DNA]</scope>
    <source>
        <strain evidence="2 3">CBS 121591</strain>
    </source>
</reference>